<dbReference type="Gene3D" id="3.40.630.30">
    <property type="match status" value="1"/>
</dbReference>
<feature type="domain" description="N-acetyltransferase" evidence="1">
    <location>
        <begin position="40"/>
        <end position="113"/>
    </location>
</feature>
<dbReference type="RefSeq" id="WP_171647401.1">
    <property type="nucleotide sequence ID" value="NZ_WHOA01000219.1"/>
</dbReference>
<dbReference type="Pfam" id="PF00583">
    <property type="entry name" value="Acetyltransf_1"/>
    <property type="match status" value="1"/>
</dbReference>
<accession>A0ABX1Y413</accession>
<dbReference type="Proteomes" id="UP000616779">
    <property type="component" value="Unassembled WGS sequence"/>
</dbReference>
<comment type="caution">
    <text evidence="2">The sequence shown here is derived from an EMBL/GenBank/DDBJ whole genome shotgun (WGS) entry which is preliminary data.</text>
</comment>
<evidence type="ECO:0000259" key="1">
    <source>
        <dbReference type="Pfam" id="PF00583"/>
    </source>
</evidence>
<evidence type="ECO:0000313" key="3">
    <source>
        <dbReference type="Proteomes" id="UP000616779"/>
    </source>
</evidence>
<gene>
    <name evidence="2" type="ORF">GC098_30255</name>
</gene>
<dbReference type="InterPro" id="IPR000182">
    <property type="entry name" value="GNAT_dom"/>
</dbReference>
<organism evidence="2 3">
    <name type="scientific">Paenibacillus phytorum</name>
    <dbReference type="NCBI Taxonomy" id="2654977"/>
    <lineage>
        <taxon>Bacteria</taxon>
        <taxon>Bacillati</taxon>
        <taxon>Bacillota</taxon>
        <taxon>Bacilli</taxon>
        <taxon>Bacillales</taxon>
        <taxon>Paenibacillaceae</taxon>
        <taxon>Paenibacillus</taxon>
    </lineage>
</organism>
<reference evidence="2 3" key="1">
    <citation type="submission" date="2019-10" db="EMBL/GenBank/DDBJ databases">
        <title>Description of Paenibacillus terrestris sp. nov.</title>
        <authorList>
            <person name="Carlier A."/>
            <person name="Qi S."/>
        </authorList>
    </citation>
    <scope>NUCLEOTIDE SEQUENCE [LARGE SCALE GENOMIC DNA]</scope>
    <source>
        <strain evidence="2 3">LMG 31458</strain>
    </source>
</reference>
<dbReference type="SUPFAM" id="SSF55729">
    <property type="entry name" value="Acyl-CoA N-acyltransferases (Nat)"/>
    <property type="match status" value="1"/>
</dbReference>
<dbReference type="InterPro" id="IPR016181">
    <property type="entry name" value="Acyl_CoA_acyltransferase"/>
</dbReference>
<sequence>MVTIHKVEYDQKSTLRNLLELYKYDFSEFDPEDVNENGLYDYMYLDHYWTEEGRHPFFIRVDGKLAGFALVRIMGINDHGKRIYSVAEFFVMKKYRKLGVGLIASNEIFNRFSGIWKVAQIETNKPAQIFWRKVIESYTNNNFQEVREDEWDGPIQTFSNENNKVRD</sequence>
<keyword evidence="3" id="KW-1185">Reference proteome</keyword>
<dbReference type="CDD" id="cd04301">
    <property type="entry name" value="NAT_SF"/>
    <property type="match status" value="1"/>
</dbReference>
<proteinExistence type="predicted"/>
<name>A0ABX1Y413_9BACL</name>
<evidence type="ECO:0000313" key="2">
    <source>
        <dbReference type="EMBL" id="NOU75607.1"/>
    </source>
</evidence>
<protein>
    <submittedName>
        <fullName evidence="2">GNAT family N-acetyltransferase</fullName>
    </submittedName>
</protein>
<dbReference type="EMBL" id="WHOA01000219">
    <property type="protein sequence ID" value="NOU75607.1"/>
    <property type="molecule type" value="Genomic_DNA"/>
</dbReference>